<name>A0A1G6V1A0_NIADE</name>
<reference evidence="2" key="1">
    <citation type="submission" date="2016-10" db="EMBL/GenBank/DDBJ databases">
        <authorList>
            <person name="Varghese N."/>
            <person name="Submissions S."/>
        </authorList>
    </citation>
    <scope>NUCLEOTIDE SEQUENCE [LARGE SCALE GENOMIC DNA]</scope>
    <source>
        <strain evidence="2">DSM 25811 / CCM 8410 / LMG 26954 / E90</strain>
    </source>
</reference>
<proteinExistence type="predicted"/>
<dbReference type="AlphaFoldDB" id="A0A1G6V1A0"/>
<dbReference type="RefSeq" id="WP_090391292.1">
    <property type="nucleotide sequence ID" value="NZ_FMZO01000009.1"/>
</dbReference>
<sequence length="208" mass="22317">MRKKLILKQFVDGGSHKRKLKLAFEELERGLEGITKENLASYKGGSSGDTGISSEYWIWGADSGWTWMGCGEPDYNAPHYGSDLEEIIVSSSGTVISRTVAPGYISTTTAMSYNQGYELAGSLGTLSDILMAVYGFQAGVMSSGTAIPSALLAYANSQHNGNIQDAIHYLREGNIIVERAEIFSSSGFDSATYTFTSADGLHLGTITL</sequence>
<evidence type="ECO:0000313" key="2">
    <source>
        <dbReference type="Proteomes" id="UP000198757"/>
    </source>
</evidence>
<keyword evidence="2" id="KW-1185">Reference proteome</keyword>
<dbReference type="Proteomes" id="UP000198757">
    <property type="component" value="Unassembled WGS sequence"/>
</dbReference>
<dbReference type="EMBL" id="FMZO01000009">
    <property type="protein sequence ID" value="SDD47302.1"/>
    <property type="molecule type" value="Genomic_DNA"/>
</dbReference>
<protein>
    <submittedName>
        <fullName evidence="1">Uncharacterized protein</fullName>
    </submittedName>
</protein>
<organism evidence="1 2">
    <name type="scientific">Niabella drilacis (strain DSM 25811 / CCM 8410 / CCUG 62505 / LMG 26954 / E90)</name>
    <dbReference type="NCBI Taxonomy" id="1285928"/>
    <lineage>
        <taxon>Bacteria</taxon>
        <taxon>Pseudomonadati</taxon>
        <taxon>Bacteroidota</taxon>
        <taxon>Chitinophagia</taxon>
        <taxon>Chitinophagales</taxon>
        <taxon>Chitinophagaceae</taxon>
        <taxon>Niabella</taxon>
    </lineage>
</organism>
<accession>A0A1G6V1A0</accession>
<evidence type="ECO:0000313" key="1">
    <source>
        <dbReference type="EMBL" id="SDD47302.1"/>
    </source>
</evidence>
<gene>
    <name evidence="1" type="ORF">SAMN04487894_109157</name>
</gene>